<keyword evidence="1" id="KW-1277">Toxin-antitoxin system</keyword>
<reference evidence="2" key="1">
    <citation type="journal article" date="2014" name="Int. J. Syst. Evol. Microbiol.">
        <title>Complete genome sequence of Corynebacterium casei LMG S-19264T (=DSM 44701T), isolated from a smear-ripened cheese.</title>
        <authorList>
            <consortium name="US DOE Joint Genome Institute (JGI-PGF)"/>
            <person name="Walter F."/>
            <person name="Albersmeier A."/>
            <person name="Kalinowski J."/>
            <person name="Ruckert C."/>
        </authorList>
    </citation>
    <scope>NUCLEOTIDE SEQUENCE</scope>
    <source>
        <strain evidence="2">CGMCC 1.15533</strain>
    </source>
</reference>
<dbReference type="InterPro" id="IPR007712">
    <property type="entry name" value="RelE/ParE_toxin"/>
</dbReference>
<accession>A0A917A5S6</accession>
<dbReference type="EMBL" id="BMJN01000005">
    <property type="protein sequence ID" value="GGE26921.1"/>
    <property type="molecule type" value="Genomic_DNA"/>
</dbReference>
<protein>
    <recommendedName>
        <fullName evidence="4">Type II toxin-antitoxin system RelE/ParE family toxin</fullName>
    </recommendedName>
</protein>
<dbReference type="Gene3D" id="3.30.2310.20">
    <property type="entry name" value="RelE-like"/>
    <property type="match status" value="1"/>
</dbReference>
<name>A0A917A5S6_9STRE</name>
<organism evidence="2 3">
    <name type="scientific">Streptococcus himalayensis</name>
    <dbReference type="NCBI Taxonomy" id="1888195"/>
    <lineage>
        <taxon>Bacteria</taxon>
        <taxon>Bacillati</taxon>
        <taxon>Bacillota</taxon>
        <taxon>Bacilli</taxon>
        <taxon>Lactobacillales</taxon>
        <taxon>Streptococcaceae</taxon>
        <taxon>Streptococcus</taxon>
    </lineage>
</organism>
<gene>
    <name evidence="2" type="ORF">GCM10011510_05160</name>
</gene>
<evidence type="ECO:0000313" key="3">
    <source>
        <dbReference type="Proteomes" id="UP000660801"/>
    </source>
</evidence>
<sequence length="114" mass="13453">MVLDNHKRYHVSLTDQAKKDLREIYDYIVLNFYSQQSADGKLDLILTALETLETFPEACPLVSSRGYGELTNDGKRYRYMPIENYLAFYYIENHDVYVARILSSKQNWAKLFNK</sequence>
<evidence type="ECO:0000256" key="1">
    <source>
        <dbReference type="ARBA" id="ARBA00022649"/>
    </source>
</evidence>
<proteinExistence type="predicted"/>
<dbReference type="Pfam" id="PF05016">
    <property type="entry name" value="ParE_toxin"/>
    <property type="match status" value="1"/>
</dbReference>
<evidence type="ECO:0008006" key="4">
    <source>
        <dbReference type="Google" id="ProtNLM"/>
    </source>
</evidence>
<dbReference type="InterPro" id="IPR035093">
    <property type="entry name" value="RelE/ParE_toxin_dom_sf"/>
</dbReference>
<evidence type="ECO:0000313" key="2">
    <source>
        <dbReference type="EMBL" id="GGE26921.1"/>
    </source>
</evidence>
<dbReference type="AlphaFoldDB" id="A0A917A5S6"/>
<comment type="caution">
    <text evidence="2">The sequence shown here is derived from an EMBL/GenBank/DDBJ whole genome shotgun (WGS) entry which is preliminary data.</text>
</comment>
<reference evidence="2" key="2">
    <citation type="submission" date="2020-09" db="EMBL/GenBank/DDBJ databases">
        <authorList>
            <person name="Sun Q."/>
            <person name="Zhou Y."/>
        </authorList>
    </citation>
    <scope>NUCLEOTIDE SEQUENCE</scope>
    <source>
        <strain evidence="2">CGMCC 1.15533</strain>
    </source>
</reference>
<dbReference type="Proteomes" id="UP000660801">
    <property type="component" value="Unassembled WGS sequence"/>
</dbReference>
<keyword evidence="3" id="KW-1185">Reference proteome</keyword>